<feature type="compositionally biased region" description="Basic and acidic residues" evidence="3">
    <location>
        <begin position="455"/>
        <end position="469"/>
    </location>
</feature>
<feature type="compositionally biased region" description="Acidic residues" evidence="3">
    <location>
        <begin position="33"/>
        <end position="43"/>
    </location>
</feature>
<dbReference type="EMBL" id="SEYY01020349">
    <property type="protein sequence ID" value="KAB7497367.1"/>
    <property type="molecule type" value="Genomic_DNA"/>
</dbReference>
<dbReference type="AlphaFoldDB" id="A0A5N5STP0"/>
<evidence type="ECO:0000256" key="3">
    <source>
        <dbReference type="SAM" id="MobiDB-lite"/>
    </source>
</evidence>
<keyword evidence="6" id="KW-1185">Reference proteome</keyword>
<dbReference type="Pfam" id="PF09745">
    <property type="entry name" value="NSRP1_N"/>
    <property type="match status" value="1"/>
</dbReference>
<comment type="similarity">
    <text evidence="1">Belongs to the NSRP1 family.</text>
</comment>
<feature type="compositionally biased region" description="Polar residues" evidence="3">
    <location>
        <begin position="445"/>
        <end position="454"/>
    </location>
</feature>
<feature type="compositionally biased region" description="Basic and acidic residues" evidence="3">
    <location>
        <begin position="269"/>
        <end position="290"/>
    </location>
</feature>
<dbReference type="InterPro" id="IPR018612">
    <property type="entry name" value="NSRP1_N"/>
</dbReference>
<reference evidence="5 6" key="1">
    <citation type="journal article" date="2019" name="PLoS Biol.">
        <title>Sex chromosomes control vertical transmission of feminizing Wolbachia symbionts in an isopod.</title>
        <authorList>
            <person name="Becking T."/>
            <person name="Chebbi M.A."/>
            <person name="Giraud I."/>
            <person name="Moumen B."/>
            <person name="Laverre T."/>
            <person name="Caubet Y."/>
            <person name="Peccoud J."/>
            <person name="Gilbert C."/>
            <person name="Cordaux R."/>
        </authorList>
    </citation>
    <scope>NUCLEOTIDE SEQUENCE [LARGE SCALE GENOMIC DNA]</scope>
    <source>
        <strain evidence="5">ANa2</strain>
        <tissue evidence="5">Whole body excluding digestive tract and cuticle</tissue>
    </source>
</reference>
<organism evidence="5 6">
    <name type="scientific">Armadillidium nasatum</name>
    <dbReference type="NCBI Taxonomy" id="96803"/>
    <lineage>
        <taxon>Eukaryota</taxon>
        <taxon>Metazoa</taxon>
        <taxon>Ecdysozoa</taxon>
        <taxon>Arthropoda</taxon>
        <taxon>Crustacea</taxon>
        <taxon>Multicrustacea</taxon>
        <taxon>Malacostraca</taxon>
        <taxon>Eumalacostraca</taxon>
        <taxon>Peracarida</taxon>
        <taxon>Isopoda</taxon>
        <taxon>Oniscidea</taxon>
        <taxon>Crinocheta</taxon>
        <taxon>Armadillidiidae</taxon>
        <taxon>Armadillidium</taxon>
    </lineage>
</organism>
<dbReference type="Proteomes" id="UP000326759">
    <property type="component" value="Unassembled WGS sequence"/>
</dbReference>
<evidence type="ECO:0000259" key="4">
    <source>
        <dbReference type="Pfam" id="PF09745"/>
    </source>
</evidence>
<protein>
    <submittedName>
        <fullName evidence="5">Nuclear speckle splicing regulatory protein 1</fullName>
    </submittedName>
</protein>
<dbReference type="GO" id="GO:0000381">
    <property type="term" value="P:regulation of alternative mRNA splicing, via spliceosome"/>
    <property type="evidence" value="ECO:0007669"/>
    <property type="project" value="InterPro"/>
</dbReference>
<feature type="region of interest" description="Disordered" evidence="3">
    <location>
        <begin position="1"/>
        <end position="43"/>
    </location>
</feature>
<proteinExistence type="inferred from homology"/>
<evidence type="ECO:0000313" key="6">
    <source>
        <dbReference type="Proteomes" id="UP000326759"/>
    </source>
</evidence>
<feature type="compositionally biased region" description="Polar residues" evidence="3">
    <location>
        <begin position="214"/>
        <end position="238"/>
    </location>
</feature>
<feature type="compositionally biased region" description="Basic and acidic residues" evidence="3">
    <location>
        <begin position="309"/>
        <end position="344"/>
    </location>
</feature>
<comment type="caution">
    <text evidence="5">The sequence shown here is derived from an EMBL/GenBank/DDBJ whole genome shotgun (WGS) entry which is preliminary data.</text>
</comment>
<feature type="compositionally biased region" description="Basic and acidic residues" evidence="3">
    <location>
        <begin position="353"/>
        <end position="422"/>
    </location>
</feature>
<sequence length="528" mass="62386">MPGQGKEYGLILPNKKKEASKPTTRTLNPLATSDDELEKEEGESLNWVEASLKKSAGNSGQQSLQKRLLREALEEDATVFQYDEVYDDLKASQQEEKERKTQQLEKKPKYIETILKHTEKRKLENERRLERKVQKEREAEGNEFADKESFVTPSYLKKLEELKKAEETAEREKLIEEKLDVHKHKNFGVFYNHLLNQRVGVKEIKQEPEDGEPSGTSNESNAQKNSQSKQKNYRTQNDLSDEEPAQNNHLNIEIKKEVITSSSSEDETLSNREGKKGKEDKTIGSRERNNLFRRKSGSIDRSNIRHRSSSRDRVDHKYKMKESDDRRLRDKRDKDDRVERGRSRDRYRRQRSRSGDRRERSNDRKRERASSRERDRRDRSRDRDKRRSKDRSGLERSRDQRRKDISRSRSRDRTSDKREKDKRSKRSRSRDTHTKSDYKKEKLSENGSNEAGQKNNKENRNSKNGENKPVKQSINTTLGATDVNKMKIEDRIKRFTEIFAKRTTNKTYEDAVQRYFQRKAERGSSSLI</sequence>
<gene>
    <name evidence="5" type="primary">nsrp1</name>
    <name evidence="5" type="ORF">Anas_00978</name>
</gene>
<dbReference type="OrthoDB" id="446635at2759"/>
<evidence type="ECO:0000313" key="5">
    <source>
        <dbReference type="EMBL" id="KAB7497367.1"/>
    </source>
</evidence>
<dbReference type="PANTHER" id="PTHR31938:SF4">
    <property type="entry name" value="NUCLEAR SPECKLE SPLICING REGULATORY PROTEIN 1"/>
    <property type="match status" value="1"/>
</dbReference>
<dbReference type="PANTHER" id="PTHR31938">
    <property type="entry name" value="NUCLEAR SPECKLE SPLICING REGULATORY PROTEIN 1"/>
    <property type="match status" value="1"/>
</dbReference>
<feature type="domain" description="Nuclear speckle splicing regulatory protein 1 N-terminal" evidence="4">
    <location>
        <begin position="67"/>
        <end position="183"/>
    </location>
</feature>
<evidence type="ECO:0000256" key="2">
    <source>
        <dbReference type="ARBA" id="ARBA00023054"/>
    </source>
</evidence>
<dbReference type="InterPro" id="IPR042816">
    <property type="entry name" value="Nsrp1"/>
</dbReference>
<keyword evidence="2" id="KW-0175">Coiled coil</keyword>
<evidence type="ECO:0000256" key="1">
    <source>
        <dbReference type="ARBA" id="ARBA00010126"/>
    </source>
</evidence>
<feature type="region of interest" description="Disordered" evidence="3">
    <location>
        <begin position="201"/>
        <end position="478"/>
    </location>
</feature>
<accession>A0A5N5STP0</accession>
<feature type="compositionally biased region" description="Basic and acidic residues" evidence="3">
    <location>
        <begin position="429"/>
        <end position="444"/>
    </location>
</feature>
<name>A0A5N5STP0_9CRUS</name>
<feature type="compositionally biased region" description="Polar residues" evidence="3">
    <location>
        <begin position="21"/>
        <end position="31"/>
    </location>
</feature>